<evidence type="ECO:0000313" key="1">
    <source>
        <dbReference type="EMBL" id="KAA6325998.1"/>
    </source>
</evidence>
<reference evidence="1" key="1">
    <citation type="submission" date="2019-03" db="EMBL/GenBank/DDBJ databases">
        <title>Single cell metagenomics reveals metabolic interactions within the superorganism composed of flagellate Streblomastix strix and complex community of Bacteroidetes bacteria on its surface.</title>
        <authorList>
            <person name="Treitli S.C."/>
            <person name="Kolisko M."/>
            <person name="Husnik F."/>
            <person name="Keeling P."/>
            <person name="Hampl V."/>
        </authorList>
    </citation>
    <scope>NUCLEOTIDE SEQUENCE</scope>
    <source>
        <strain evidence="1">STM</strain>
    </source>
</reference>
<sequence>NFWPAKDYEDYLNLKSRVEIRMITMTLVGAELDILTPEIERIIKENPLLSAQTQKMLQQLQLTWDDIEDGEETLGLDNFSLEQFRQELFEFFKKNGEFFKKISNGVYTGFRFCPNQKWHTMPDSIVAVLGYPKKPDDAKDYVYPEIHLLHQRYDGGNVKTTL</sequence>
<dbReference type="EC" id="3.6.4.-" evidence="1"/>
<proteinExistence type="predicted"/>
<name>A0A5J4QXL7_9ZZZZ</name>
<organism evidence="1">
    <name type="scientific">termite gut metagenome</name>
    <dbReference type="NCBI Taxonomy" id="433724"/>
    <lineage>
        <taxon>unclassified sequences</taxon>
        <taxon>metagenomes</taxon>
        <taxon>organismal metagenomes</taxon>
    </lineage>
</organism>
<dbReference type="AlphaFoldDB" id="A0A5J4QXL7"/>
<feature type="non-terminal residue" evidence="1">
    <location>
        <position position="1"/>
    </location>
</feature>
<gene>
    <name evidence="1" type="ORF">EZS27_024848</name>
</gene>
<comment type="caution">
    <text evidence="1">The sequence shown here is derived from an EMBL/GenBank/DDBJ whole genome shotgun (WGS) entry which is preliminary data.</text>
</comment>
<dbReference type="EMBL" id="SNRY01002249">
    <property type="protein sequence ID" value="KAA6325998.1"/>
    <property type="molecule type" value="Genomic_DNA"/>
</dbReference>
<protein>
    <submittedName>
        <fullName evidence="1">RNA polymerase-associated protein RapA</fullName>
        <ecNumber evidence="1">3.6.4.-</ecNumber>
    </submittedName>
</protein>
<accession>A0A5J4QXL7</accession>
<dbReference type="GO" id="GO:0016787">
    <property type="term" value="F:hydrolase activity"/>
    <property type="evidence" value="ECO:0007669"/>
    <property type="project" value="UniProtKB-KW"/>
</dbReference>
<keyword evidence="1" id="KW-0378">Hydrolase</keyword>